<dbReference type="Pfam" id="PF00528">
    <property type="entry name" value="BPD_transp_1"/>
    <property type="match status" value="1"/>
</dbReference>
<dbReference type="Gene3D" id="1.10.3720.10">
    <property type="entry name" value="MetI-like"/>
    <property type="match status" value="1"/>
</dbReference>
<evidence type="ECO:0000256" key="6">
    <source>
        <dbReference type="ARBA" id="ARBA00023136"/>
    </source>
</evidence>
<organism evidence="9 10">
    <name type="scientific">Alicyclobacillus macrosporangiidus</name>
    <dbReference type="NCBI Taxonomy" id="392015"/>
    <lineage>
        <taxon>Bacteria</taxon>
        <taxon>Bacillati</taxon>
        <taxon>Bacillota</taxon>
        <taxon>Bacilli</taxon>
        <taxon>Bacillales</taxon>
        <taxon>Alicyclobacillaceae</taxon>
        <taxon>Alicyclobacillus</taxon>
    </lineage>
</organism>
<accession>A0A1I7JRD0</accession>
<evidence type="ECO:0000256" key="2">
    <source>
        <dbReference type="ARBA" id="ARBA00022448"/>
    </source>
</evidence>
<dbReference type="STRING" id="392015.SAMN05421543_11173"/>
<keyword evidence="6 7" id="KW-0472">Membrane</keyword>
<dbReference type="GO" id="GO:0055085">
    <property type="term" value="P:transmembrane transport"/>
    <property type="evidence" value="ECO:0007669"/>
    <property type="project" value="InterPro"/>
</dbReference>
<dbReference type="PANTHER" id="PTHR43744">
    <property type="entry name" value="ABC TRANSPORTER PERMEASE PROTEIN MG189-RELATED-RELATED"/>
    <property type="match status" value="1"/>
</dbReference>
<gene>
    <name evidence="9" type="ORF">SAMN05421543_11173</name>
</gene>
<evidence type="ECO:0000256" key="3">
    <source>
        <dbReference type="ARBA" id="ARBA00022475"/>
    </source>
</evidence>
<dbReference type="eggNOG" id="COG0395">
    <property type="taxonomic scope" value="Bacteria"/>
</dbReference>
<evidence type="ECO:0000256" key="7">
    <source>
        <dbReference type="RuleBase" id="RU363032"/>
    </source>
</evidence>
<comment type="similarity">
    <text evidence="7">Belongs to the binding-protein-dependent transport system permease family.</text>
</comment>
<dbReference type="Proteomes" id="UP000183508">
    <property type="component" value="Unassembled WGS sequence"/>
</dbReference>
<dbReference type="CDD" id="cd06261">
    <property type="entry name" value="TM_PBP2"/>
    <property type="match status" value="1"/>
</dbReference>
<dbReference type="EMBL" id="FPBV01000011">
    <property type="protein sequence ID" value="SFU87717.1"/>
    <property type="molecule type" value="Genomic_DNA"/>
</dbReference>
<dbReference type="InterPro" id="IPR035906">
    <property type="entry name" value="MetI-like_sf"/>
</dbReference>
<reference evidence="10" key="1">
    <citation type="submission" date="2016-10" db="EMBL/GenBank/DDBJ databases">
        <authorList>
            <person name="Varghese N."/>
        </authorList>
    </citation>
    <scope>NUCLEOTIDE SEQUENCE [LARGE SCALE GENOMIC DNA]</scope>
    <source>
        <strain evidence="10">DSM 17980</strain>
    </source>
</reference>
<evidence type="ECO:0000313" key="10">
    <source>
        <dbReference type="Proteomes" id="UP000183508"/>
    </source>
</evidence>
<evidence type="ECO:0000256" key="1">
    <source>
        <dbReference type="ARBA" id="ARBA00004651"/>
    </source>
</evidence>
<dbReference type="AlphaFoldDB" id="A0A1I7JRD0"/>
<feature type="domain" description="ABC transmembrane type-1" evidence="8">
    <location>
        <begin position="70"/>
        <end position="259"/>
    </location>
</feature>
<proteinExistence type="inferred from homology"/>
<dbReference type="PROSITE" id="PS50928">
    <property type="entry name" value="ABC_TM1"/>
    <property type="match status" value="1"/>
</dbReference>
<feature type="transmembrane region" description="Helical" evidence="7">
    <location>
        <begin position="12"/>
        <end position="34"/>
    </location>
</feature>
<evidence type="ECO:0000313" key="9">
    <source>
        <dbReference type="EMBL" id="SFU87717.1"/>
    </source>
</evidence>
<dbReference type="SUPFAM" id="SSF161098">
    <property type="entry name" value="MetI-like"/>
    <property type="match status" value="1"/>
</dbReference>
<name>A0A1I7JRD0_9BACL</name>
<keyword evidence="2 7" id="KW-0813">Transport</keyword>
<sequence length="274" mass="30758">MKENRVWLVIRYILLIIASLVVCFPILYSLLISLETSEHVSTYPPQLWPHPFHFASYAEALQAAPLGRFLLNSFIMSAIIVCGQIVTSLLAAYAFVYLRFRGRGVLFLVFLATMMIPTEVTMIPNYMTIRSLGWLDSFAGLTVPFLANAFGIFLLRQYLLQLPYELFEAAKMDGAGHWRFLISVVVPLSRPILATLAVYVFLQSWNMYLWPLLTTNSTSMRTVQVGLGMLQNQDALSWNLTMAGVVIISLPTLILLFFAQKHLVKGLTAGAVKG</sequence>
<feature type="transmembrane region" description="Helical" evidence="7">
    <location>
        <begin position="180"/>
        <end position="202"/>
    </location>
</feature>
<feature type="transmembrane region" description="Helical" evidence="7">
    <location>
        <begin position="74"/>
        <end position="98"/>
    </location>
</feature>
<keyword evidence="5 7" id="KW-1133">Transmembrane helix</keyword>
<evidence type="ECO:0000256" key="4">
    <source>
        <dbReference type="ARBA" id="ARBA00022692"/>
    </source>
</evidence>
<feature type="transmembrane region" description="Helical" evidence="7">
    <location>
        <begin position="138"/>
        <end position="159"/>
    </location>
</feature>
<feature type="transmembrane region" description="Helical" evidence="7">
    <location>
        <begin position="236"/>
        <end position="258"/>
    </location>
</feature>
<dbReference type="RefSeq" id="WP_074952823.1">
    <property type="nucleotide sequence ID" value="NZ_FPBV01000011.1"/>
</dbReference>
<evidence type="ECO:0000256" key="5">
    <source>
        <dbReference type="ARBA" id="ARBA00022989"/>
    </source>
</evidence>
<evidence type="ECO:0000259" key="8">
    <source>
        <dbReference type="PROSITE" id="PS50928"/>
    </source>
</evidence>
<feature type="transmembrane region" description="Helical" evidence="7">
    <location>
        <begin position="105"/>
        <end position="126"/>
    </location>
</feature>
<keyword evidence="3" id="KW-1003">Cell membrane</keyword>
<dbReference type="InterPro" id="IPR000515">
    <property type="entry name" value="MetI-like"/>
</dbReference>
<protein>
    <submittedName>
        <fullName evidence="9">sn-glycerol 3-phosphate transport system permease protein</fullName>
    </submittedName>
</protein>
<dbReference type="GO" id="GO:0005886">
    <property type="term" value="C:plasma membrane"/>
    <property type="evidence" value="ECO:0007669"/>
    <property type="project" value="UniProtKB-SubCell"/>
</dbReference>
<keyword evidence="4 7" id="KW-0812">Transmembrane</keyword>
<comment type="subcellular location">
    <subcellularLocation>
        <location evidence="1 7">Cell membrane</location>
        <topology evidence="1 7">Multi-pass membrane protein</topology>
    </subcellularLocation>
</comment>
<keyword evidence="10" id="KW-1185">Reference proteome</keyword>
<dbReference type="PANTHER" id="PTHR43744:SF8">
    <property type="entry name" value="SN-GLYCEROL-3-PHOSPHATE TRANSPORT SYSTEM PERMEASE PROTEIN UGPE"/>
    <property type="match status" value="1"/>
</dbReference>